<evidence type="ECO:0000313" key="5">
    <source>
        <dbReference type="EMBL" id="MDF0750710.1"/>
    </source>
</evidence>
<dbReference type="InterPro" id="IPR009057">
    <property type="entry name" value="Homeodomain-like_sf"/>
</dbReference>
<feature type="domain" description="HTH araC/xylS-type" evidence="4">
    <location>
        <begin position="230"/>
        <end position="328"/>
    </location>
</feature>
<dbReference type="PANTHER" id="PTHR43130:SF11">
    <property type="entry name" value="TRANSCRIPTIONAL REGULATORY PROTEIN"/>
    <property type="match status" value="1"/>
</dbReference>
<evidence type="ECO:0000256" key="1">
    <source>
        <dbReference type="ARBA" id="ARBA00023015"/>
    </source>
</evidence>
<dbReference type="Proteomes" id="UP001143391">
    <property type="component" value="Unassembled WGS sequence"/>
</dbReference>
<dbReference type="Pfam" id="PF01965">
    <property type="entry name" value="DJ-1_PfpI"/>
    <property type="match status" value="1"/>
</dbReference>
<dbReference type="InterPro" id="IPR020449">
    <property type="entry name" value="Tscrpt_reg_AraC-type_HTH"/>
</dbReference>
<proteinExistence type="predicted"/>
<dbReference type="Gene3D" id="1.10.10.60">
    <property type="entry name" value="Homeodomain-like"/>
    <property type="match status" value="2"/>
</dbReference>
<dbReference type="SUPFAM" id="SSF46689">
    <property type="entry name" value="Homeodomain-like"/>
    <property type="match status" value="2"/>
</dbReference>
<evidence type="ECO:0000256" key="3">
    <source>
        <dbReference type="ARBA" id="ARBA00023163"/>
    </source>
</evidence>
<dbReference type="SUPFAM" id="SSF52317">
    <property type="entry name" value="Class I glutamine amidotransferase-like"/>
    <property type="match status" value="1"/>
</dbReference>
<dbReference type="PRINTS" id="PR00032">
    <property type="entry name" value="HTHARAC"/>
</dbReference>
<dbReference type="InterPro" id="IPR052158">
    <property type="entry name" value="INH-QAR"/>
</dbReference>
<evidence type="ECO:0000313" key="6">
    <source>
        <dbReference type="Proteomes" id="UP001143391"/>
    </source>
</evidence>
<keyword evidence="6" id="KW-1185">Reference proteome</keyword>
<dbReference type="SMART" id="SM00342">
    <property type="entry name" value="HTH_ARAC"/>
    <property type="match status" value="1"/>
</dbReference>
<keyword evidence="1" id="KW-0805">Transcription regulation</keyword>
<protein>
    <submittedName>
        <fullName evidence="5">Helix-turn-helix domain-containing protein</fullName>
    </submittedName>
</protein>
<keyword evidence="2" id="KW-0238">DNA-binding</keyword>
<dbReference type="PANTHER" id="PTHR43130">
    <property type="entry name" value="ARAC-FAMILY TRANSCRIPTIONAL REGULATOR"/>
    <property type="match status" value="1"/>
</dbReference>
<dbReference type="RefSeq" id="WP_275706280.1">
    <property type="nucleotide sequence ID" value="NZ_JANCMW010000006.1"/>
</dbReference>
<dbReference type="EMBL" id="JANCMW010000006">
    <property type="protein sequence ID" value="MDF0750710.1"/>
    <property type="molecule type" value="Genomic_DNA"/>
</dbReference>
<organism evidence="5 6">
    <name type="scientific">Marinobacter iranensis</name>
    <dbReference type="NCBI Taxonomy" id="2962607"/>
    <lineage>
        <taxon>Bacteria</taxon>
        <taxon>Pseudomonadati</taxon>
        <taxon>Pseudomonadota</taxon>
        <taxon>Gammaproteobacteria</taxon>
        <taxon>Pseudomonadales</taxon>
        <taxon>Marinobacteraceae</taxon>
        <taxon>Marinobacter</taxon>
    </lineage>
</organism>
<dbReference type="Gene3D" id="3.40.50.880">
    <property type="match status" value="1"/>
</dbReference>
<gene>
    <name evidence="5" type="ORF">NLU14_10765</name>
</gene>
<dbReference type="InterPro" id="IPR029062">
    <property type="entry name" value="Class_I_gatase-like"/>
</dbReference>
<dbReference type="InterPro" id="IPR018060">
    <property type="entry name" value="HTH_AraC"/>
</dbReference>
<reference evidence="5" key="1">
    <citation type="submission" date="2022-07" db="EMBL/GenBank/DDBJ databases">
        <title>Marinobacter iranensis a new bacterium isolate from a hipersaline lake in Iran.</title>
        <authorList>
            <person name="Mohammad A.M.A."/>
            <person name="Cristina S.-P."/>
            <person name="Antonio V."/>
        </authorList>
    </citation>
    <scope>NUCLEOTIDE SEQUENCE</scope>
    <source>
        <strain evidence="5">71-i</strain>
    </source>
</reference>
<name>A0ABT5YAL7_9GAMM</name>
<evidence type="ECO:0000256" key="2">
    <source>
        <dbReference type="ARBA" id="ARBA00023125"/>
    </source>
</evidence>
<sequence length="348" mass="39015">MHKISVALLVTPESTSGTLFGMYDLFKSVQRDWHLLQHGVPGEGVYEPRLVGRETGFATICNGIRVEVEAKINAEQPLDIICLPDLFIAPDEPVAGRFEQELAWLQACYEKGTLLAAACSGTLLLAEAGLLNNMDATSHWGYCDVMRERYPSVRVHPKRSLVVSGREHRLVMAGGGTSWQDLALYLIARTLGLRQAQEVAKIYLIDWHSAGQQPYALLARTRQSDDPIIGECQSWVAEHYDTHCPVAAMMQMSGLSERSFKRRFQKATGMTPIQYVHTLRLEEAKQLLESTDTSIEAIAGEVGYEDMSFFSRLFRREVGLTPGQYRRRFGALRRTLQSITPDGVPLNR</sequence>
<accession>A0ABT5YAL7</accession>
<dbReference type="InterPro" id="IPR002818">
    <property type="entry name" value="DJ-1/PfpI"/>
</dbReference>
<evidence type="ECO:0000259" key="4">
    <source>
        <dbReference type="PROSITE" id="PS01124"/>
    </source>
</evidence>
<keyword evidence="3" id="KW-0804">Transcription</keyword>
<dbReference type="Pfam" id="PF12833">
    <property type="entry name" value="HTH_18"/>
    <property type="match status" value="1"/>
</dbReference>
<comment type="caution">
    <text evidence="5">The sequence shown here is derived from an EMBL/GenBank/DDBJ whole genome shotgun (WGS) entry which is preliminary data.</text>
</comment>
<dbReference type="PROSITE" id="PS01124">
    <property type="entry name" value="HTH_ARAC_FAMILY_2"/>
    <property type="match status" value="1"/>
</dbReference>